<evidence type="ECO:0000256" key="3">
    <source>
        <dbReference type="ARBA" id="ARBA00012251"/>
    </source>
</evidence>
<dbReference type="Pfam" id="PF22605">
    <property type="entry name" value="IBR_2"/>
    <property type="match status" value="1"/>
</dbReference>
<dbReference type="Proteomes" id="UP000186922">
    <property type="component" value="Unassembled WGS sequence"/>
</dbReference>
<dbReference type="InterPro" id="IPR044066">
    <property type="entry name" value="TRIAD_supradom"/>
</dbReference>
<dbReference type="PROSITE" id="PS51873">
    <property type="entry name" value="TRIAD"/>
    <property type="match status" value="1"/>
</dbReference>
<dbReference type="EMBL" id="BDGG01000011">
    <property type="protein sequence ID" value="GAV04970.1"/>
    <property type="molecule type" value="Genomic_DNA"/>
</dbReference>
<dbReference type="GO" id="GO:0008270">
    <property type="term" value="F:zinc ion binding"/>
    <property type="evidence" value="ECO:0007669"/>
    <property type="project" value="UniProtKB-KW"/>
</dbReference>
<evidence type="ECO:0000256" key="7">
    <source>
        <dbReference type="ARBA" id="ARBA00022771"/>
    </source>
</evidence>
<evidence type="ECO:0000256" key="2">
    <source>
        <dbReference type="ARBA" id="ARBA00004906"/>
    </source>
</evidence>
<dbReference type="Gene3D" id="1.20.120.1750">
    <property type="match status" value="1"/>
</dbReference>
<protein>
    <recommendedName>
        <fullName evidence="3">RBR-type E3 ubiquitin transferase</fullName>
        <ecNumber evidence="3">2.3.2.31</ecNumber>
    </recommendedName>
</protein>
<dbReference type="OrthoDB" id="69641at2759"/>
<keyword evidence="7" id="KW-0863">Zinc-finger</keyword>
<evidence type="ECO:0000313" key="11">
    <source>
        <dbReference type="EMBL" id="GAV04970.1"/>
    </source>
</evidence>
<comment type="catalytic activity">
    <reaction evidence="1">
        <text>[E2 ubiquitin-conjugating enzyme]-S-ubiquitinyl-L-cysteine + [acceptor protein]-L-lysine = [E2 ubiquitin-conjugating enzyme]-L-cysteine + [acceptor protein]-N(6)-ubiquitinyl-L-lysine.</text>
        <dbReference type="EC" id="2.3.2.31"/>
    </reaction>
</comment>
<dbReference type="EC" id="2.3.2.31" evidence="3"/>
<evidence type="ECO:0000259" key="10">
    <source>
        <dbReference type="PROSITE" id="PS51873"/>
    </source>
</evidence>
<dbReference type="AlphaFoldDB" id="A0A1D1VTY8"/>
<evidence type="ECO:0000313" key="12">
    <source>
        <dbReference type="Proteomes" id="UP000186922"/>
    </source>
</evidence>
<dbReference type="CDD" id="cd20354">
    <property type="entry name" value="Rcat_RBR_RNF14"/>
    <property type="match status" value="1"/>
</dbReference>
<name>A0A1D1VTY8_RAMVA</name>
<sequence>MELAPDAPREVRCPTCRHDVCTTYRKKQIREERRAASEAGREALKKRIGADNVKFALEDAESEEWISKNAKSCPKCNTPIQKSDGCNKMVCTAKGCKTYFCWLFGKRLDSLKPYEHFLQAGNGACSGMLYTRIGPDGALQQVPQPYMAPDVNRMLQQAPPAGHVPPKR</sequence>
<keyword evidence="5" id="KW-0479">Metal-binding</keyword>
<comment type="caution">
    <text evidence="11">The sequence shown here is derived from an EMBL/GenBank/DDBJ whole genome shotgun (WGS) entry which is preliminary data.</text>
</comment>
<keyword evidence="8" id="KW-0833">Ubl conjugation pathway</keyword>
<evidence type="ECO:0000256" key="5">
    <source>
        <dbReference type="ARBA" id="ARBA00022723"/>
    </source>
</evidence>
<accession>A0A1D1VTY8</accession>
<dbReference type="SUPFAM" id="SSF57850">
    <property type="entry name" value="RING/U-box"/>
    <property type="match status" value="1"/>
</dbReference>
<keyword evidence="9" id="KW-0862">Zinc</keyword>
<keyword evidence="12" id="KW-1185">Reference proteome</keyword>
<evidence type="ECO:0000256" key="1">
    <source>
        <dbReference type="ARBA" id="ARBA00001798"/>
    </source>
</evidence>
<proteinExistence type="predicted"/>
<comment type="pathway">
    <text evidence="2">Protein modification; protein ubiquitination.</text>
</comment>
<evidence type="ECO:0000256" key="8">
    <source>
        <dbReference type="ARBA" id="ARBA00022786"/>
    </source>
</evidence>
<dbReference type="PANTHER" id="PTHR11685">
    <property type="entry name" value="RBR FAMILY RING FINGER AND IBR DOMAIN-CONTAINING"/>
    <property type="match status" value="1"/>
</dbReference>
<keyword evidence="6" id="KW-0677">Repeat</keyword>
<dbReference type="GO" id="GO:0061630">
    <property type="term" value="F:ubiquitin protein ligase activity"/>
    <property type="evidence" value="ECO:0007669"/>
    <property type="project" value="UniProtKB-EC"/>
</dbReference>
<gene>
    <name evidence="11" type="primary">RvY_15167-1</name>
    <name evidence="11" type="synonym">RvY_15167.1</name>
    <name evidence="11" type="ORF">RvY_15167</name>
</gene>
<reference evidence="11 12" key="1">
    <citation type="journal article" date="2016" name="Nat. Commun.">
        <title>Extremotolerant tardigrade genome and improved radiotolerance of human cultured cells by tardigrade-unique protein.</title>
        <authorList>
            <person name="Hashimoto T."/>
            <person name="Horikawa D.D."/>
            <person name="Saito Y."/>
            <person name="Kuwahara H."/>
            <person name="Kozuka-Hata H."/>
            <person name="Shin-I T."/>
            <person name="Minakuchi Y."/>
            <person name="Ohishi K."/>
            <person name="Motoyama A."/>
            <person name="Aizu T."/>
            <person name="Enomoto A."/>
            <person name="Kondo K."/>
            <person name="Tanaka S."/>
            <person name="Hara Y."/>
            <person name="Koshikawa S."/>
            <person name="Sagara H."/>
            <person name="Miura T."/>
            <person name="Yokobori S."/>
            <person name="Miyagawa K."/>
            <person name="Suzuki Y."/>
            <person name="Kubo T."/>
            <person name="Oyama M."/>
            <person name="Kohara Y."/>
            <person name="Fujiyama A."/>
            <person name="Arakawa K."/>
            <person name="Katayama T."/>
            <person name="Toyoda A."/>
            <person name="Kunieda T."/>
        </authorList>
    </citation>
    <scope>NUCLEOTIDE SEQUENCE [LARGE SCALE GENOMIC DNA]</scope>
    <source>
        <strain evidence="11 12">YOKOZUNA-1</strain>
    </source>
</reference>
<dbReference type="InterPro" id="IPR054694">
    <property type="entry name" value="Parkin-like_IBR"/>
</dbReference>
<evidence type="ECO:0000256" key="6">
    <source>
        <dbReference type="ARBA" id="ARBA00022737"/>
    </source>
</evidence>
<dbReference type="GO" id="GO:0016567">
    <property type="term" value="P:protein ubiquitination"/>
    <property type="evidence" value="ECO:0007669"/>
    <property type="project" value="InterPro"/>
</dbReference>
<dbReference type="InterPro" id="IPR047548">
    <property type="entry name" value="Rcat_RBR_RNF14"/>
</dbReference>
<organism evidence="11 12">
    <name type="scientific">Ramazzottius varieornatus</name>
    <name type="common">Water bear</name>
    <name type="synonym">Tardigrade</name>
    <dbReference type="NCBI Taxonomy" id="947166"/>
    <lineage>
        <taxon>Eukaryota</taxon>
        <taxon>Metazoa</taxon>
        <taxon>Ecdysozoa</taxon>
        <taxon>Tardigrada</taxon>
        <taxon>Eutardigrada</taxon>
        <taxon>Parachela</taxon>
        <taxon>Hypsibioidea</taxon>
        <taxon>Ramazzottiidae</taxon>
        <taxon>Ramazzottius</taxon>
    </lineage>
</organism>
<evidence type="ECO:0000256" key="4">
    <source>
        <dbReference type="ARBA" id="ARBA00022679"/>
    </source>
</evidence>
<dbReference type="InterPro" id="IPR031127">
    <property type="entry name" value="E3_UB_ligase_RBR"/>
</dbReference>
<feature type="domain" description="RING-type" evidence="10">
    <location>
        <begin position="1"/>
        <end position="129"/>
    </location>
</feature>
<keyword evidence="4" id="KW-0808">Transferase</keyword>
<evidence type="ECO:0000256" key="9">
    <source>
        <dbReference type="ARBA" id="ARBA00022833"/>
    </source>
</evidence>